<reference evidence="2" key="2">
    <citation type="submission" date="2025-08" db="UniProtKB">
        <authorList>
            <consortium name="Ensembl"/>
        </authorList>
    </citation>
    <scope>IDENTIFICATION</scope>
</reference>
<feature type="domain" description="Snake toxin/toxin-like" evidence="1">
    <location>
        <begin position="17"/>
        <end position="46"/>
    </location>
</feature>
<sequence>KEVILPLCSLVRPHLQHCWEQTNWRCLKANKCSDKDKYCVTNVASVGIGMCWACIL</sequence>
<dbReference type="AlphaFoldDB" id="A0A8V5H6C2"/>
<reference evidence="2" key="3">
    <citation type="submission" date="2025-09" db="UniProtKB">
        <authorList>
            <consortium name="Ensembl"/>
        </authorList>
    </citation>
    <scope>IDENTIFICATION</scope>
</reference>
<protein>
    <recommendedName>
        <fullName evidence="1">Snake toxin/toxin-like domain-containing protein</fullName>
    </recommendedName>
</protein>
<dbReference type="Gene3D" id="2.10.60.10">
    <property type="entry name" value="CD59"/>
    <property type="match status" value="1"/>
</dbReference>
<name>A0A8V5H6C2_MELUD</name>
<organism evidence="2 3">
    <name type="scientific">Melopsittacus undulatus</name>
    <name type="common">Budgerigar</name>
    <name type="synonym">Psittacus undulatus</name>
    <dbReference type="NCBI Taxonomy" id="13146"/>
    <lineage>
        <taxon>Eukaryota</taxon>
        <taxon>Metazoa</taxon>
        <taxon>Chordata</taxon>
        <taxon>Craniata</taxon>
        <taxon>Vertebrata</taxon>
        <taxon>Euteleostomi</taxon>
        <taxon>Archelosauria</taxon>
        <taxon>Archosauria</taxon>
        <taxon>Dinosauria</taxon>
        <taxon>Saurischia</taxon>
        <taxon>Theropoda</taxon>
        <taxon>Coelurosauria</taxon>
        <taxon>Aves</taxon>
        <taxon>Neognathae</taxon>
        <taxon>Neoaves</taxon>
        <taxon>Telluraves</taxon>
        <taxon>Australaves</taxon>
        <taxon>Psittaciformes</taxon>
        <taxon>Psittaculidae</taxon>
        <taxon>Melopsittacus</taxon>
    </lineage>
</organism>
<evidence type="ECO:0000313" key="2">
    <source>
        <dbReference type="Ensembl" id="ENSMUNP00000028382.1"/>
    </source>
</evidence>
<reference evidence="2" key="1">
    <citation type="submission" date="2020-03" db="EMBL/GenBank/DDBJ databases">
        <title>Melopsittacus undulatus (budgerigar) genome, bMelUnd1, maternal haplotype with Z.</title>
        <authorList>
            <person name="Gedman G."/>
            <person name="Mountcastle J."/>
            <person name="Haase B."/>
            <person name="Formenti G."/>
            <person name="Wright T."/>
            <person name="Apodaca J."/>
            <person name="Pelan S."/>
            <person name="Chow W."/>
            <person name="Rhie A."/>
            <person name="Howe K."/>
            <person name="Fedrigo O."/>
            <person name="Jarvis E.D."/>
        </authorList>
    </citation>
    <scope>NUCLEOTIDE SEQUENCE [LARGE SCALE GENOMIC DNA]</scope>
</reference>
<dbReference type="Pfam" id="PF00087">
    <property type="entry name" value="Toxin_TOLIP"/>
    <property type="match status" value="1"/>
</dbReference>
<evidence type="ECO:0000259" key="1">
    <source>
        <dbReference type="Pfam" id="PF00087"/>
    </source>
</evidence>
<dbReference type="GO" id="GO:0030154">
    <property type="term" value="P:cell differentiation"/>
    <property type="evidence" value="ECO:0007669"/>
    <property type="project" value="UniProtKB-ARBA"/>
</dbReference>
<accession>A0A8V5H6C2</accession>
<dbReference type="InterPro" id="IPR045860">
    <property type="entry name" value="Snake_toxin-like_sf"/>
</dbReference>
<proteinExistence type="predicted"/>
<evidence type="ECO:0000313" key="3">
    <source>
        <dbReference type="Proteomes" id="UP000694405"/>
    </source>
</evidence>
<dbReference type="InterPro" id="IPR035076">
    <property type="entry name" value="Toxin/TOLIP"/>
</dbReference>
<dbReference type="Ensembl" id="ENSMUNT00000030353.1">
    <property type="protein sequence ID" value="ENSMUNP00000028382.1"/>
    <property type="gene ID" value="ENSMUNG00000021267.1"/>
</dbReference>
<dbReference type="Proteomes" id="UP000694405">
    <property type="component" value="Chromosome 1"/>
</dbReference>
<keyword evidence="3" id="KW-1185">Reference proteome</keyword>